<dbReference type="OrthoDB" id="6132182at2759"/>
<evidence type="ECO:0000259" key="5">
    <source>
        <dbReference type="PROSITE" id="PS00498"/>
    </source>
</evidence>
<dbReference type="Pfam" id="PF00264">
    <property type="entry name" value="Tyrosinase"/>
    <property type="match status" value="1"/>
</dbReference>
<name>A0A2I2GEV5_9EURO</name>
<evidence type="ECO:0000256" key="2">
    <source>
        <dbReference type="ARBA" id="ARBA00023008"/>
    </source>
</evidence>
<evidence type="ECO:0000256" key="1">
    <source>
        <dbReference type="ARBA" id="ARBA00022723"/>
    </source>
</evidence>
<reference evidence="6 7" key="1">
    <citation type="submission" date="2016-12" db="EMBL/GenBank/DDBJ databases">
        <title>The genomes of Aspergillus section Nigri reveals drivers in fungal speciation.</title>
        <authorList>
            <consortium name="DOE Joint Genome Institute"/>
            <person name="Vesth T.C."/>
            <person name="Nybo J."/>
            <person name="Theobald S."/>
            <person name="Brandl J."/>
            <person name="Frisvad J.C."/>
            <person name="Nielsen K.F."/>
            <person name="Lyhne E.K."/>
            <person name="Kogle M.E."/>
            <person name="Kuo A."/>
            <person name="Riley R."/>
            <person name="Clum A."/>
            <person name="Nolan M."/>
            <person name="Lipzen A."/>
            <person name="Salamov A."/>
            <person name="Henrissat B."/>
            <person name="Wiebenga A."/>
            <person name="De Vries R.P."/>
            <person name="Grigoriev I.V."/>
            <person name="Mortensen U.H."/>
            <person name="Andersen M.R."/>
            <person name="Baker S.E."/>
        </authorList>
    </citation>
    <scope>NUCLEOTIDE SEQUENCE [LARGE SCALE GENOMIC DNA]</scope>
    <source>
        <strain evidence="6 7">IBT 23096</strain>
    </source>
</reference>
<comment type="caution">
    <text evidence="6">The sequence shown here is derived from an EMBL/GenBank/DDBJ whole genome shotgun (WGS) entry which is preliminary data.</text>
</comment>
<dbReference type="GO" id="GO:0016491">
    <property type="term" value="F:oxidoreductase activity"/>
    <property type="evidence" value="ECO:0007669"/>
    <property type="project" value="InterPro"/>
</dbReference>
<evidence type="ECO:0000256" key="3">
    <source>
        <dbReference type="SAM" id="SignalP"/>
    </source>
</evidence>
<evidence type="ECO:0000313" key="6">
    <source>
        <dbReference type="EMBL" id="PLB51357.1"/>
    </source>
</evidence>
<dbReference type="AlphaFoldDB" id="A0A2I2GEV5"/>
<protein>
    <submittedName>
        <fullName evidence="6">Di-copper centre-containing protein</fullName>
    </submittedName>
</protein>
<dbReference type="SUPFAM" id="SSF48056">
    <property type="entry name" value="Di-copper centre-containing domain"/>
    <property type="match status" value="1"/>
</dbReference>
<keyword evidence="1" id="KW-0479">Metal-binding</keyword>
<keyword evidence="7" id="KW-1185">Reference proteome</keyword>
<dbReference type="PANTHER" id="PTHR11474">
    <property type="entry name" value="TYROSINASE FAMILY MEMBER"/>
    <property type="match status" value="1"/>
</dbReference>
<dbReference type="GeneID" id="36553316"/>
<dbReference type="PROSITE" id="PS00498">
    <property type="entry name" value="TYROSINASE_2"/>
    <property type="match status" value="1"/>
</dbReference>
<dbReference type="InterPro" id="IPR050316">
    <property type="entry name" value="Tyrosinase/Hemocyanin"/>
</dbReference>
<dbReference type="PRINTS" id="PR00092">
    <property type="entry name" value="TYROSINASE"/>
</dbReference>
<gene>
    <name evidence="6" type="ORF">P170DRAFT_382771</name>
</gene>
<dbReference type="InterPro" id="IPR008922">
    <property type="entry name" value="Di-copper_centre_dom_sf"/>
</dbReference>
<feature type="domain" description="Tyrosinase copper-binding" evidence="4">
    <location>
        <begin position="84"/>
        <end position="101"/>
    </location>
</feature>
<feature type="signal peptide" evidence="3">
    <location>
        <begin position="1"/>
        <end position="24"/>
    </location>
</feature>
<dbReference type="GO" id="GO:0046872">
    <property type="term" value="F:metal ion binding"/>
    <property type="evidence" value="ECO:0007669"/>
    <property type="project" value="UniProtKB-KW"/>
</dbReference>
<feature type="domain" description="Tyrosinase copper-binding" evidence="5">
    <location>
        <begin position="260"/>
        <end position="271"/>
    </location>
</feature>
<dbReference type="STRING" id="1392250.A0A2I2GEV5"/>
<dbReference type="PANTHER" id="PTHR11474:SF126">
    <property type="entry name" value="TYROSINASE-LIKE PROTEIN TYR-1-RELATED"/>
    <property type="match status" value="1"/>
</dbReference>
<dbReference type="VEuPathDB" id="FungiDB:P170DRAFT_382771"/>
<evidence type="ECO:0000313" key="7">
    <source>
        <dbReference type="Proteomes" id="UP000234275"/>
    </source>
</evidence>
<dbReference type="Gene3D" id="1.10.1280.10">
    <property type="entry name" value="Di-copper center containing domain from catechol oxidase"/>
    <property type="match status" value="1"/>
</dbReference>
<dbReference type="RefSeq" id="XP_024706659.1">
    <property type="nucleotide sequence ID" value="XM_024845617.1"/>
</dbReference>
<organism evidence="6 7">
    <name type="scientific">Aspergillus steynii IBT 23096</name>
    <dbReference type="NCBI Taxonomy" id="1392250"/>
    <lineage>
        <taxon>Eukaryota</taxon>
        <taxon>Fungi</taxon>
        <taxon>Dikarya</taxon>
        <taxon>Ascomycota</taxon>
        <taxon>Pezizomycotina</taxon>
        <taxon>Eurotiomycetes</taxon>
        <taxon>Eurotiomycetidae</taxon>
        <taxon>Eurotiales</taxon>
        <taxon>Aspergillaceae</taxon>
        <taxon>Aspergillus</taxon>
        <taxon>Aspergillus subgen. Circumdati</taxon>
    </lineage>
</organism>
<evidence type="ECO:0000259" key="4">
    <source>
        <dbReference type="PROSITE" id="PS00497"/>
    </source>
</evidence>
<keyword evidence="3" id="KW-0732">Signal</keyword>
<dbReference type="EMBL" id="MSFO01000003">
    <property type="protein sequence ID" value="PLB51357.1"/>
    <property type="molecule type" value="Genomic_DNA"/>
</dbReference>
<feature type="chain" id="PRO_5014142027" evidence="3">
    <location>
        <begin position="25"/>
        <end position="335"/>
    </location>
</feature>
<keyword evidence="2" id="KW-0186">Copper</keyword>
<sequence>MYTMRPVKLLAWLGALGLAGECAAACTDPPQRKEWRQLDRSERREYLDAVICLTTLPAVSGINGTVNHYDDFQAVHSVQTPEIHWVGHFILWHRYFVATYEKALREECGYKGAQPYWNWSLDASFNRTSTAIYETEVFDKDVGFGGNGDYLPAPPSKNPFNVTGRTGGGCVHGGAFAPDKFQLNYPQPGCLRRDFIPWVMNSFSRQNLVDHVTSQPDYTSFARAIENIPSFDEPNIHGGAHFGVGGILGTLGDPAESPGDPLFFLHHGNLDRVLWEWQLKDLPARYHDVGGPVIPMDYGGVNVTLDFEVNIGRLAPNATLEELLRIQGDVLCYDY</sequence>
<dbReference type="PROSITE" id="PS00497">
    <property type="entry name" value="TYROSINASE_1"/>
    <property type="match status" value="1"/>
</dbReference>
<accession>A0A2I2GEV5</accession>
<dbReference type="InterPro" id="IPR002227">
    <property type="entry name" value="Tyrosinase_Cu-bd"/>
</dbReference>
<dbReference type="Proteomes" id="UP000234275">
    <property type="component" value="Unassembled WGS sequence"/>
</dbReference>
<proteinExistence type="predicted"/>
<feature type="non-terminal residue" evidence="6">
    <location>
        <position position="335"/>
    </location>
</feature>